<proteinExistence type="predicted"/>
<reference evidence="3" key="1">
    <citation type="submission" date="2016-06" db="UniProtKB">
        <authorList>
            <consortium name="WormBaseParasite"/>
        </authorList>
    </citation>
    <scope>IDENTIFICATION</scope>
</reference>
<accession>A0A183DJG8</accession>
<sequence length="57" mass="6115">MSGNEAETVESLSELHAVGSFAQINVMGDSGDKIELVLVAERRIRALEPVIDDVDST</sequence>
<gene>
    <name evidence="1" type="ORF">GPUH_LOCUS8854</name>
</gene>
<evidence type="ECO:0000313" key="1">
    <source>
        <dbReference type="EMBL" id="VDK65765.1"/>
    </source>
</evidence>
<dbReference type="EMBL" id="UYRT01026936">
    <property type="protein sequence ID" value="VDK65765.1"/>
    <property type="molecule type" value="Genomic_DNA"/>
</dbReference>
<protein>
    <submittedName>
        <fullName evidence="3">Carbon storage regulator</fullName>
    </submittedName>
</protein>
<dbReference type="AlphaFoldDB" id="A0A183DJG8"/>
<dbReference type="Proteomes" id="UP000271098">
    <property type="component" value="Unassembled WGS sequence"/>
</dbReference>
<organism evidence="3">
    <name type="scientific">Gongylonema pulchrum</name>
    <dbReference type="NCBI Taxonomy" id="637853"/>
    <lineage>
        <taxon>Eukaryota</taxon>
        <taxon>Metazoa</taxon>
        <taxon>Ecdysozoa</taxon>
        <taxon>Nematoda</taxon>
        <taxon>Chromadorea</taxon>
        <taxon>Rhabditida</taxon>
        <taxon>Spirurina</taxon>
        <taxon>Spiruromorpha</taxon>
        <taxon>Spiruroidea</taxon>
        <taxon>Gongylonematidae</taxon>
        <taxon>Gongylonema</taxon>
    </lineage>
</organism>
<evidence type="ECO:0000313" key="2">
    <source>
        <dbReference type="Proteomes" id="UP000271098"/>
    </source>
</evidence>
<dbReference type="WBParaSite" id="GPUH_0000886901-mRNA-1">
    <property type="protein sequence ID" value="GPUH_0000886901-mRNA-1"/>
    <property type="gene ID" value="GPUH_0000886901"/>
</dbReference>
<reference evidence="1 2" key="2">
    <citation type="submission" date="2018-11" db="EMBL/GenBank/DDBJ databases">
        <authorList>
            <consortium name="Pathogen Informatics"/>
        </authorList>
    </citation>
    <scope>NUCLEOTIDE SEQUENCE [LARGE SCALE GENOMIC DNA]</scope>
</reference>
<name>A0A183DJG8_9BILA</name>
<evidence type="ECO:0000313" key="3">
    <source>
        <dbReference type="WBParaSite" id="GPUH_0000886901-mRNA-1"/>
    </source>
</evidence>
<keyword evidence="2" id="KW-1185">Reference proteome</keyword>